<evidence type="ECO:0000256" key="6">
    <source>
        <dbReference type="SAM" id="Phobius"/>
    </source>
</evidence>
<evidence type="ECO:0000256" key="5">
    <source>
        <dbReference type="ARBA" id="ARBA00023136"/>
    </source>
</evidence>
<reference evidence="9" key="1">
    <citation type="submission" date="2025-08" db="UniProtKB">
        <authorList>
            <consortium name="RefSeq"/>
        </authorList>
    </citation>
    <scope>IDENTIFICATION</scope>
</reference>
<feature type="transmembrane region" description="Helical" evidence="6">
    <location>
        <begin position="509"/>
        <end position="528"/>
    </location>
</feature>
<keyword evidence="8" id="KW-1185">Reference proteome</keyword>
<dbReference type="GeneID" id="108006700"/>
<feature type="transmembrane region" description="Helical" evidence="6">
    <location>
        <begin position="389"/>
        <end position="413"/>
    </location>
</feature>
<feature type="transmembrane region" description="Helical" evidence="6">
    <location>
        <begin position="237"/>
        <end position="256"/>
    </location>
</feature>
<dbReference type="InterPro" id="IPR004680">
    <property type="entry name" value="Cit_transptr-like_dom"/>
</dbReference>
<comment type="subcellular location">
    <subcellularLocation>
        <location evidence="1">Membrane</location>
        <topology evidence="1">Multi-pass membrane protein</topology>
    </subcellularLocation>
</comment>
<dbReference type="PANTHER" id="PTHR43568:SF1">
    <property type="entry name" value="P PROTEIN"/>
    <property type="match status" value="1"/>
</dbReference>
<name>A0AB40A622_DROSZ</name>
<keyword evidence="4 6" id="KW-1133">Transmembrane helix</keyword>
<organism evidence="8 9">
    <name type="scientific">Drosophila suzukii</name>
    <name type="common">Spotted-wing drosophila fruit fly</name>
    <dbReference type="NCBI Taxonomy" id="28584"/>
    <lineage>
        <taxon>Eukaryota</taxon>
        <taxon>Metazoa</taxon>
        <taxon>Ecdysozoa</taxon>
        <taxon>Arthropoda</taxon>
        <taxon>Hexapoda</taxon>
        <taxon>Insecta</taxon>
        <taxon>Pterygota</taxon>
        <taxon>Neoptera</taxon>
        <taxon>Endopterygota</taxon>
        <taxon>Diptera</taxon>
        <taxon>Brachycera</taxon>
        <taxon>Muscomorpha</taxon>
        <taxon>Ephydroidea</taxon>
        <taxon>Drosophilidae</taxon>
        <taxon>Drosophila</taxon>
        <taxon>Sophophora</taxon>
    </lineage>
</organism>
<protein>
    <submittedName>
        <fullName evidence="9">P protein</fullName>
    </submittedName>
</protein>
<feature type="transmembrane region" description="Helical" evidence="6">
    <location>
        <begin position="305"/>
        <end position="338"/>
    </location>
</feature>
<feature type="transmembrane region" description="Helical" evidence="6">
    <location>
        <begin position="210"/>
        <end position="231"/>
    </location>
</feature>
<gene>
    <name evidence="9" type="primary">LOC108006700</name>
</gene>
<keyword evidence="3 6" id="KW-0812">Transmembrane</keyword>
<dbReference type="GO" id="GO:0055085">
    <property type="term" value="P:transmembrane transport"/>
    <property type="evidence" value="ECO:0007669"/>
    <property type="project" value="InterPro"/>
</dbReference>
<dbReference type="RefSeq" id="XP_036672275.3">
    <property type="nucleotide sequence ID" value="XM_036816380.3"/>
</dbReference>
<dbReference type="Pfam" id="PF03600">
    <property type="entry name" value="CitMHS"/>
    <property type="match status" value="1"/>
</dbReference>
<accession>A0AB40A622</accession>
<feature type="transmembrane region" description="Helical" evidence="6">
    <location>
        <begin position="57"/>
        <end position="79"/>
    </location>
</feature>
<feature type="transmembrane region" description="Helical" evidence="6">
    <location>
        <begin position="263"/>
        <end position="285"/>
    </location>
</feature>
<feature type="transmembrane region" description="Helical" evidence="6">
    <location>
        <begin position="540"/>
        <end position="566"/>
    </location>
</feature>
<keyword evidence="5 6" id="KW-0472">Membrane</keyword>
<feature type="transmembrane region" description="Helical" evidence="6">
    <location>
        <begin position="672"/>
        <end position="693"/>
    </location>
</feature>
<evidence type="ECO:0000313" key="9">
    <source>
        <dbReference type="RefSeq" id="XP_036672275.3"/>
    </source>
</evidence>
<evidence type="ECO:0000256" key="3">
    <source>
        <dbReference type="ARBA" id="ARBA00022692"/>
    </source>
</evidence>
<dbReference type="PANTHER" id="PTHR43568">
    <property type="entry name" value="P PROTEIN"/>
    <property type="match status" value="1"/>
</dbReference>
<keyword evidence="2" id="KW-0813">Transport</keyword>
<evidence type="ECO:0000313" key="8">
    <source>
        <dbReference type="Proteomes" id="UP001652628"/>
    </source>
</evidence>
<dbReference type="Proteomes" id="UP001652628">
    <property type="component" value="Chromosome 3"/>
</dbReference>
<feature type="domain" description="Citrate transporter-like" evidence="7">
    <location>
        <begin position="226"/>
        <end position="638"/>
    </location>
</feature>
<feature type="transmembrane region" description="Helical" evidence="6">
    <location>
        <begin position="586"/>
        <end position="607"/>
    </location>
</feature>
<dbReference type="InterPro" id="IPR051475">
    <property type="entry name" value="Diverse_Ion_Transporter"/>
</dbReference>
<dbReference type="CDD" id="cd01116">
    <property type="entry name" value="P_permease"/>
    <property type="match status" value="1"/>
</dbReference>
<evidence type="ECO:0000256" key="2">
    <source>
        <dbReference type="ARBA" id="ARBA00022448"/>
    </source>
</evidence>
<proteinExistence type="predicted"/>
<dbReference type="GO" id="GO:0016020">
    <property type="term" value="C:membrane"/>
    <property type="evidence" value="ECO:0007669"/>
    <property type="project" value="UniProtKB-SubCell"/>
</dbReference>
<feature type="transmembrane region" description="Helical" evidence="6">
    <location>
        <begin position="350"/>
        <end position="369"/>
    </location>
</feature>
<sequence length="703" mass="78561">MKFMSDIFPGANFRLIDEVFQAWPSSHQSSLPRRLRMPEQLEPNYLDEPETFSFRRFVFKIIKIGVLLLIWGFFTYVLVRISTVPEHTSVVTVLPNETQLSRIKLPNDATKITLSGPIDLNLLKNKGDAKDTPFVGLRVEWRDRDLNETFRRSKMWTIYLLKDDSLFKAATNTFKIKPTANSNAKAVISLEGRNEEPVSLLMEVCSHPMITDYGVLYAALLLLGLYILIVFELTDRTFAALLMATTGIAILTALGNRPSLENIIAWIDFETLMLLLGMMILVAIMSETGIFDWMAVLAYRISKGHPWPLLILLSSITAIMSCVLDNVTMLLLMAPIAIRLCEAMSVQTPLVLIVVVMYSNIGGTLTPVGDPPNVIIATNPVVIGQGIDFLVFTLHMLPGVLMALIAGFGVFYLTMRKSLFKLQDRQIELAAEREANRRRMSAEISARALEMRDRQPAKPCLKPSANYFETLAHLEAHHRIRNKTLLIKCMFTLVFVVICFLLHSLPFMAGATLGWVAMLAAFLLLILAKMNDIEEILDQVEWSALLFLAALLVLTEAVAQLGFIHWLSEHTVSVIMSVEEKHQTTVGILVILWLTAFLAAFVGNVPVTTMMLRLTIELHHNDAISVPHTPLIWALSYGACFGGNGTLIGASANVVAAAIAHQYGYKISFVQFFIYGFPMMLATVSLATVYLLIAHSVFTWHKT</sequence>
<dbReference type="AlphaFoldDB" id="A0AB40A622"/>
<feature type="transmembrane region" description="Helical" evidence="6">
    <location>
        <begin position="485"/>
        <end position="503"/>
    </location>
</feature>
<evidence type="ECO:0000259" key="7">
    <source>
        <dbReference type="Pfam" id="PF03600"/>
    </source>
</evidence>
<evidence type="ECO:0000256" key="1">
    <source>
        <dbReference type="ARBA" id="ARBA00004141"/>
    </source>
</evidence>
<evidence type="ECO:0000256" key="4">
    <source>
        <dbReference type="ARBA" id="ARBA00022989"/>
    </source>
</evidence>